<feature type="chain" id="PRO_5026968341" evidence="1">
    <location>
        <begin position="25"/>
        <end position="316"/>
    </location>
</feature>
<protein>
    <submittedName>
        <fullName evidence="3">Glycine/betaine ABC transporter substrate-binding protein</fullName>
    </submittedName>
</protein>
<evidence type="ECO:0000313" key="4">
    <source>
        <dbReference type="Proteomes" id="UP000494301"/>
    </source>
</evidence>
<feature type="signal peptide" evidence="1">
    <location>
        <begin position="1"/>
        <end position="24"/>
    </location>
</feature>
<dbReference type="GO" id="GO:0015871">
    <property type="term" value="P:choline transport"/>
    <property type="evidence" value="ECO:0007669"/>
    <property type="project" value="InterPro"/>
</dbReference>
<keyword evidence="1" id="KW-0732">Signal</keyword>
<sequence length="316" mass="34381">MNRTGMAALVAALCMSAAAPSAGAAEPAACRNVRMADVGWSDIAATTGLATTMLSALGYNPSKTIASVPITFAGVKSKQIDIFLGYWSPSMDPIIAPFVKSGSIKVLPEPNLKGAKFTLAVPDYVYQAGLRTFADLPKYADKLQNRIYGIEPGNDGNQLIGKMIRENKDGIGKFKLVESSEAGMLVELNRAVRDKQWIVFLAWEPHPMNAQYKINYLSGGDDVFGPNYGEAKVFTVEPPDYEARCPNVAKFASNLHFTTELENHLMIPIMNHQDPNQAATEWLKRNTPMLDKWLAGVTTFDGKPALPAVKAYLAAH</sequence>
<dbReference type="InterPro" id="IPR007210">
    <property type="entry name" value="ABC_Gly_betaine_transp_sub-bd"/>
</dbReference>
<gene>
    <name evidence="3" type="ORF">BLA3211_07276</name>
</gene>
<feature type="domain" description="ABC-type glycine betaine transport system substrate-binding" evidence="2">
    <location>
        <begin position="32"/>
        <end position="284"/>
    </location>
</feature>
<dbReference type="SUPFAM" id="SSF53850">
    <property type="entry name" value="Periplasmic binding protein-like II"/>
    <property type="match status" value="1"/>
</dbReference>
<dbReference type="EMBL" id="CABWIL020000036">
    <property type="protein sequence ID" value="CAB3972991.1"/>
    <property type="molecule type" value="Genomic_DNA"/>
</dbReference>
<evidence type="ECO:0000259" key="2">
    <source>
        <dbReference type="Pfam" id="PF04069"/>
    </source>
</evidence>
<dbReference type="Gene3D" id="3.40.190.10">
    <property type="entry name" value="Periplasmic binding protein-like II"/>
    <property type="match status" value="1"/>
</dbReference>
<organism evidence="3 4">
    <name type="scientific">Burkholderia aenigmatica</name>
    <dbReference type="NCBI Taxonomy" id="2015348"/>
    <lineage>
        <taxon>Bacteria</taxon>
        <taxon>Pseudomonadati</taxon>
        <taxon>Pseudomonadota</taxon>
        <taxon>Betaproteobacteria</taxon>
        <taxon>Burkholderiales</taxon>
        <taxon>Burkholderiaceae</taxon>
        <taxon>Burkholderia</taxon>
        <taxon>Burkholderia cepacia complex</taxon>
    </lineage>
</organism>
<dbReference type="GO" id="GO:0043190">
    <property type="term" value="C:ATP-binding cassette (ABC) transporter complex"/>
    <property type="evidence" value="ECO:0007669"/>
    <property type="project" value="InterPro"/>
</dbReference>
<dbReference type="NCBIfam" id="TIGR03414">
    <property type="entry name" value="ABC_choline_bnd"/>
    <property type="match status" value="1"/>
</dbReference>
<dbReference type="InterPro" id="IPR017783">
    <property type="entry name" value="ABC_choline_sub-bd"/>
</dbReference>
<dbReference type="Gene3D" id="3.40.190.100">
    <property type="entry name" value="Glycine betaine-binding periplasmic protein, domain 2"/>
    <property type="match status" value="1"/>
</dbReference>
<dbReference type="CDD" id="cd13640">
    <property type="entry name" value="PBP2_ChoX"/>
    <property type="match status" value="1"/>
</dbReference>
<accession>A0A6J5JNW7</accession>
<evidence type="ECO:0000313" key="3">
    <source>
        <dbReference type="EMBL" id="CAB3972991.1"/>
    </source>
</evidence>
<dbReference type="GO" id="GO:0042597">
    <property type="term" value="C:periplasmic space"/>
    <property type="evidence" value="ECO:0007669"/>
    <property type="project" value="InterPro"/>
</dbReference>
<reference evidence="3 4" key="1">
    <citation type="submission" date="2020-04" db="EMBL/GenBank/DDBJ databases">
        <authorList>
            <person name="Depoorter E."/>
        </authorList>
    </citation>
    <scope>NUCLEOTIDE SEQUENCE [LARGE SCALE GENOMIC DNA]</scope>
    <source>
        <strain evidence="3 4">BCC0217</strain>
    </source>
</reference>
<proteinExistence type="predicted"/>
<dbReference type="GO" id="GO:0022857">
    <property type="term" value="F:transmembrane transporter activity"/>
    <property type="evidence" value="ECO:0007669"/>
    <property type="project" value="InterPro"/>
</dbReference>
<evidence type="ECO:0000256" key="1">
    <source>
        <dbReference type="SAM" id="SignalP"/>
    </source>
</evidence>
<dbReference type="Proteomes" id="UP000494301">
    <property type="component" value="Unassembled WGS sequence"/>
</dbReference>
<dbReference type="Pfam" id="PF04069">
    <property type="entry name" value="OpuAC"/>
    <property type="match status" value="1"/>
</dbReference>
<dbReference type="AlphaFoldDB" id="A0A6J5JNW7"/>
<name>A0A6J5JNW7_9BURK</name>
<dbReference type="GO" id="GO:0033265">
    <property type="term" value="F:choline binding"/>
    <property type="evidence" value="ECO:0007669"/>
    <property type="project" value="InterPro"/>
</dbReference>